<dbReference type="Pfam" id="PF17764">
    <property type="entry name" value="PriA_3primeBD"/>
    <property type="match status" value="1"/>
</dbReference>
<evidence type="ECO:0000313" key="15">
    <source>
        <dbReference type="Proteomes" id="UP000532440"/>
    </source>
</evidence>
<evidence type="ECO:0000256" key="7">
    <source>
        <dbReference type="ARBA" id="ARBA00022833"/>
    </source>
</evidence>
<keyword evidence="7 12" id="KW-0862">Zinc</keyword>
<comment type="subunit">
    <text evidence="12">Component of the replication restart primosome.</text>
</comment>
<keyword evidence="9 12" id="KW-0238">DNA-binding</keyword>
<dbReference type="AlphaFoldDB" id="A0A7W8HIR8"/>
<dbReference type="InterPro" id="IPR027417">
    <property type="entry name" value="P-loop_NTPase"/>
</dbReference>
<keyword evidence="3 12" id="KW-0479">Metal-binding</keyword>
<accession>A0A7W8HIR8</accession>
<feature type="binding site" evidence="12">
    <location>
        <position position="461"/>
    </location>
    <ligand>
        <name>Zn(2+)</name>
        <dbReference type="ChEBI" id="CHEBI:29105"/>
        <label>2</label>
    </ligand>
</feature>
<dbReference type="InterPro" id="IPR041222">
    <property type="entry name" value="PriA_3primeBD"/>
</dbReference>
<keyword evidence="8 12" id="KW-0067">ATP-binding</keyword>
<comment type="catalytic activity">
    <reaction evidence="11 12">
        <text>ATP + H2O = ADP + phosphate + H(+)</text>
        <dbReference type="Rhea" id="RHEA:13065"/>
        <dbReference type="ChEBI" id="CHEBI:15377"/>
        <dbReference type="ChEBI" id="CHEBI:15378"/>
        <dbReference type="ChEBI" id="CHEBI:30616"/>
        <dbReference type="ChEBI" id="CHEBI:43474"/>
        <dbReference type="ChEBI" id="CHEBI:456216"/>
        <dbReference type="EC" id="5.6.2.4"/>
    </reaction>
</comment>
<comment type="cofactor">
    <cofactor evidence="12">
        <name>Zn(2+)</name>
        <dbReference type="ChEBI" id="CHEBI:29105"/>
    </cofactor>
    <text evidence="12">Binds 2 zinc ions per subunit.</text>
</comment>
<dbReference type="InterPro" id="IPR042115">
    <property type="entry name" value="PriA_3primeBD_sf"/>
</dbReference>
<gene>
    <name evidence="12" type="primary">priA</name>
    <name evidence="14" type="ORF">HNQ70_002655</name>
</gene>
<keyword evidence="15" id="KW-1185">Reference proteome</keyword>
<keyword evidence="1 12" id="KW-0639">Primosome</keyword>
<keyword evidence="5 12" id="KW-0378">Hydrolase</keyword>
<dbReference type="PANTHER" id="PTHR30580:SF0">
    <property type="entry name" value="PRIMOSOMAL PROTEIN N"/>
    <property type="match status" value="1"/>
</dbReference>
<dbReference type="NCBIfam" id="NF004067">
    <property type="entry name" value="PRK05580.1-4"/>
    <property type="match status" value="1"/>
</dbReference>
<feature type="binding site" evidence="12">
    <location>
        <position position="437"/>
    </location>
    <ligand>
        <name>Zn(2+)</name>
        <dbReference type="ChEBI" id="CHEBI:29105"/>
        <label>2</label>
    </ligand>
</feature>
<dbReference type="PROSITE" id="PS51192">
    <property type="entry name" value="HELICASE_ATP_BIND_1"/>
    <property type="match status" value="1"/>
</dbReference>
<dbReference type="GO" id="GO:0006310">
    <property type="term" value="P:DNA recombination"/>
    <property type="evidence" value="ECO:0007669"/>
    <property type="project" value="InterPro"/>
</dbReference>
<proteinExistence type="inferred from homology"/>
<dbReference type="GO" id="GO:0006302">
    <property type="term" value="P:double-strand break repair"/>
    <property type="evidence" value="ECO:0007669"/>
    <property type="project" value="InterPro"/>
</dbReference>
<comment type="catalytic activity">
    <reaction evidence="12">
        <text>Couples ATP hydrolysis with the unwinding of duplex DNA by translocating in the 3'-5' direction.</text>
        <dbReference type="EC" id="5.6.2.4"/>
    </reaction>
</comment>
<dbReference type="GO" id="GO:1990077">
    <property type="term" value="C:primosome complex"/>
    <property type="evidence" value="ECO:0007669"/>
    <property type="project" value="UniProtKB-UniRule"/>
</dbReference>
<dbReference type="SMART" id="SM00490">
    <property type="entry name" value="HELICc"/>
    <property type="match status" value="1"/>
</dbReference>
<dbReference type="Pfam" id="PF00270">
    <property type="entry name" value="DEAD"/>
    <property type="match status" value="1"/>
</dbReference>
<evidence type="ECO:0000256" key="11">
    <source>
        <dbReference type="ARBA" id="ARBA00048988"/>
    </source>
</evidence>
<evidence type="ECO:0000256" key="3">
    <source>
        <dbReference type="ARBA" id="ARBA00022723"/>
    </source>
</evidence>
<dbReference type="GO" id="GO:0005524">
    <property type="term" value="F:ATP binding"/>
    <property type="evidence" value="ECO:0007669"/>
    <property type="project" value="UniProtKB-UniRule"/>
</dbReference>
<evidence type="ECO:0000256" key="1">
    <source>
        <dbReference type="ARBA" id="ARBA00022515"/>
    </source>
</evidence>
<dbReference type="Pfam" id="PF18074">
    <property type="entry name" value="PriA_C"/>
    <property type="match status" value="1"/>
</dbReference>
<dbReference type="InterPro" id="IPR014001">
    <property type="entry name" value="Helicase_ATP-bd"/>
</dbReference>
<dbReference type="RefSeq" id="WP_183968343.1">
    <property type="nucleotide sequence ID" value="NZ_BAABEW010000012.1"/>
</dbReference>
<keyword evidence="2 12" id="KW-0235">DNA replication</keyword>
<feature type="binding site" evidence="12">
    <location>
        <position position="474"/>
    </location>
    <ligand>
        <name>Zn(2+)</name>
        <dbReference type="ChEBI" id="CHEBI:29105"/>
        <label>1</label>
    </ligand>
</feature>
<dbReference type="InterPro" id="IPR041236">
    <property type="entry name" value="PriA_C"/>
</dbReference>
<keyword evidence="6 12" id="KW-0347">Helicase</keyword>
<dbReference type="InterPro" id="IPR005259">
    <property type="entry name" value="PriA"/>
</dbReference>
<dbReference type="NCBIfam" id="TIGR00595">
    <property type="entry name" value="priA"/>
    <property type="match status" value="1"/>
</dbReference>
<dbReference type="GO" id="GO:0008270">
    <property type="term" value="F:zinc ion binding"/>
    <property type="evidence" value="ECO:0007669"/>
    <property type="project" value="UniProtKB-UniRule"/>
</dbReference>
<evidence type="ECO:0000256" key="5">
    <source>
        <dbReference type="ARBA" id="ARBA00022801"/>
    </source>
</evidence>
<name>A0A7W8HIR8_9BURK</name>
<evidence type="ECO:0000256" key="2">
    <source>
        <dbReference type="ARBA" id="ARBA00022705"/>
    </source>
</evidence>
<evidence type="ECO:0000256" key="8">
    <source>
        <dbReference type="ARBA" id="ARBA00022840"/>
    </source>
</evidence>
<feature type="binding site" evidence="12">
    <location>
        <position position="425"/>
    </location>
    <ligand>
        <name>Zn(2+)</name>
        <dbReference type="ChEBI" id="CHEBI:29105"/>
        <label>1</label>
    </ligand>
</feature>
<dbReference type="Proteomes" id="UP000532440">
    <property type="component" value="Unassembled WGS sequence"/>
</dbReference>
<dbReference type="EMBL" id="JACHGB010000005">
    <property type="protein sequence ID" value="MBB5272632.1"/>
    <property type="molecule type" value="Genomic_DNA"/>
</dbReference>
<comment type="similarity">
    <text evidence="12">Belongs to the helicase family. PriA subfamily.</text>
</comment>
<evidence type="ECO:0000256" key="4">
    <source>
        <dbReference type="ARBA" id="ARBA00022741"/>
    </source>
</evidence>
<dbReference type="GO" id="GO:0006270">
    <property type="term" value="P:DNA replication initiation"/>
    <property type="evidence" value="ECO:0007669"/>
    <property type="project" value="TreeGrafter"/>
</dbReference>
<dbReference type="InterPro" id="IPR011545">
    <property type="entry name" value="DEAD/DEAH_box_helicase_dom"/>
</dbReference>
<dbReference type="HAMAP" id="MF_00983">
    <property type="entry name" value="PriA"/>
    <property type="match status" value="1"/>
</dbReference>
<evidence type="ECO:0000256" key="9">
    <source>
        <dbReference type="ARBA" id="ARBA00023125"/>
    </source>
</evidence>
<feature type="domain" description="Helicase ATP-binding" evidence="13">
    <location>
        <begin position="197"/>
        <end position="366"/>
    </location>
</feature>
<evidence type="ECO:0000313" key="14">
    <source>
        <dbReference type="EMBL" id="MBB5272632.1"/>
    </source>
</evidence>
<dbReference type="FunFam" id="3.40.50.300:FF:000489">
    <property type="entry name" value="Primosome assembly protein PriA"/>
    <property type="match status" value="1"/>
</dbReference>
<evidence type="ECO:0000259" key="13">
    <source>
        <dbReference type="PROSITE" id="PS51192"/>
    </source>
</evidence>
<evidence type="ECO:0000256" key="6">
    <source>
        <dbReference type="ARBA" id="ARBA00022806"/>
    </source>
</evidence>
<feature type="binding site" evidence="12">
    <location>
        <position position="434"/>
    </location>
    <ligand>
        <name>Zn(2+)</name>
        <dbReference type="ChEBI" id="CHEBI:29105"/>
        <label>2</label>
    </ligand>
</feature>
<dbReference type="SMART" id="SM00487">
    <property type="entry name" value="DEXDc"/>
    <property type="match status" value="1"/>
</dbReference>
<dbReference type="CDD" id="cd17929">
    <property type="entry name" value="DEXHc_priA"/>
    <property type="match status" value="1"/>
</dbReference>
<dbReference type="SUPFAM" id="SSF52540">
    <property type="entry name" value="P-loop containing nucleoside triphosphate hydrolases"/>
    <property type="match status" value="1"/>
</dbReference>
<evidence type="ECO:0000256" key="12">
    <source>
        <dbReference type="HAMAP-Rule" id="MF_00983"/>
    </source>
</evidence>
<dbReference type="InterPro" id="IPR001650">
    <property type="entry name" value="Helicase_C-like"/>
</dbReference>
<organism evidence="14 15">
    <name type="scientific">Quisquiliibacterium transsilvanicum</name>
    <dbReference type="NCBI Taxonomy" id="1549638"/>
    <lineage>
        <taxon>Bacteria</taxon>
        <taxon>Pseudomonadati</taxon>
        <taxon>Pseudomonadota</taxon>
        <taxon>Betaproteobacteria</taxon>
        <taxon>Burkholderiales</taxon>
        <taxon>Burkholderiaceae</taxon>
        <taxon>Quisquiliibacterium</taxon>
    </lineage>
</organism>
<dbReference type="Pfam" id="PF00271">
    <property type="entry name" value="Helicase_C"/>
    <property type="match status" value="1"/>
</dbReference>
<dbReference type="Gene3D" id="3.40.50.300">
    <property type="entry name" value="P-loop containing nucleotide triphosphate hydrolases"/>
    <property type="match status" value="2"/>
</dbReference>
<dbReference type="Gene3D" id="3.40.1440.60">
    <property type="entry name" value="PriA, 3(prime) DNA-binding domain"/>
    <property type="match status" value="1"/>
</dbReference>
<dbReference type="GO" id="GO:0003677">
    <property type="term" value="F:DNA binding"/>
    <property type="evidence" value="ECO:0007669"/>
    <property type="project" value="UniProtKB-UniRule"/>
</dbReference>
<dbReference type="PANTHER" id="PTHR30580">
    <property type="entry name" value="PRIMOSOMAL PROTEIN N"/>
    <property type="match status" value="1"/>
</dbReference>
<comment type="function">
    <text evidence="12">Initiates the restart of stalled replication forks, which reloads the replicative helicase on sites other than the origin of replication. Recognizes and binds to abandoned replication forks and remodels them to uncover a helicase loading site. Promotes assembly of the primosome at these replication forks.</text>
</comment>
<keyword evidence="10 12" id="KW-0413">Isomerase</keyword>
<protein>
    <recommendedName>
        <fullName evidence="12">Replication restart protein PriA</fullName>
    </recommendedName>
    <alternativeName>
        <fullName evidence="12">ATP-dependent DNA helicase PriA</fullName>
        <ecNumber evidence="12">5.6.2.4</ecNumber>
    </alternativeName>
    <alternativeName>
        <fullName evidence="12">DNA 3'-5' helicase PriA</fullName>
    </alternativeName>
</protein>
<feature type="binding site" evidence="12">
    <location>
        <position position="464"/>
    </location>
    <ligand>
        <name>Zn(2+)</name>
        <dbReference type="ChEBI" id="CHEBI:29105"/>
        <label>2</label>
    </ligand>
</feature>
<feature type="binding site" evidence="12">
    <location>
        <position position="477"/>
    </location>
    <ligand>
        <name>Zn(2+)</name>
        <dbReference type="ChEBI" id="CHEBI:29105"/>
        <label>1</label>
    </ligand>
</feature>
<evidence type="ECO:0000256" key="10">
    <source>
        <dbReference type="ARBA" id="ARBA00023235"/>
    </source>
</evidence>
<keyword evidence="4 12" id="KW-0547">Nucleotide-binding</keyword>
<comment type="caution">
    <text evidence="14">The sequence shown here is derived from an EMBL/GenBank/DDBJ whole genome shotgun (WGS) entry which is preliminary data.</text>
</comment>
<feature type="binding site" evidence="12">
    <location>
        <position position="428"/>
    </location>
    <ligand>
        <name>Zn(2+)</name>
        <dbReference type="ChEBI" id="CHEBI:29105"/>
        <label>1</label>
    </ligand>
</feature>
<sequence length="726" mass="77935">MVTPPDPVRIARVALDVPGSGGFDYALAEPLSERVRPGAWVLVPWGKARRIGVVVSLSDHTEVPPERLREVIALLDEAPAPDEHWLALAAFAARYYHRGIGEVLLPAIPKLLRTVPAARARGSVFARARARAPAVAREVAAGVIAEASADIGADPVADLTVDLTAASPNVSPNVSPATGAPAVLSLTGSQRAALAALTACTGFAVHLLHGVTGSGKTEVYLRWIAHLLAQRADAQVLLLVPEIALTPQLFGQIARRFANEPVAVLHSGLADGDRAAQWLAVAQGRVRLVVGTRLAVLTPLPGLAGIVVDEEHDASYRQQEGVRYSARDLAVALASQRGVPVVLGSATPSLESWLAAHRGRYRLLPMPERAGGGALPRLRIVDPRGRKLQHSLAPEVVEALGEALGRGEQSLVFINRRGFAPVLTCESCGWLSSCDNCSAYRVLHRLDQRPAAGPSRYRLVCHHCSAETAVPRACPDCGNVDLTPLGRGTQRLEEGLQQLFPGARIARLDRDVARRRNAARDIIDAAHAGDVDILVGTQMLAKGHDFRRLTLVAAIDPDGGLYSSDFRAPERLFAVLMQVAGRAGRSGAASRVIVQSRFPGHPLFAALARHDYAGFADAQLAERRESRLPPFVFQALLRAEARTLDAALDFLAQAKALAQPDETQGPTLFDPVPMPLMRLAGSERAQLLLEADSRAALHAFLDRWLAQLDAIRTPVRWQLEVDPLEI</sequence>
<dbReference type="GO" id="GO:0006269">
    <property type="term" value="P:DNA replication, synthesis of primer"/>
    <property type="evidence" value="ECO:0007669"/>
    <property type="project" value="UniProtKB-KW"/>
</dbReference>
<dbReference type="EC" id="5.6.2.4" evidence="12"/>
<dbReference type="GO" id="GO:0016787">
    <property type="term" value="F:hydrolase activity"/>
    <property type="evidence" value="ECO:0007669"/>
    <property type="project" value="UniProtKB-KW"/>
</dbReference>
<reference evidence="14 15" key="1">
    <citation type="submission" date="2020-08" db="EMBL/GenBank/DDBJ databases">
        <title>Genomic Encyclopedia of Type Strains, Phase IV (KMG-IV): sequencing the most valuable type-strain genomes for metagenomic binning, comparative biology and taxonomic classification.</title>
        <authorList>
            <person name="Goeker M."/>
        </authorList>
    </citation>
    <scope>NUCLEOTIDE SEQUENCE [LARGE SCALE GENOMIC DNA]</scope>
    <source>
        <strain evidence="14 15">DSM 29781</strain>
    </source>
</reference>
<dbReference type="GO" id="GO:0043138">
    <property type="term" value="F:3'-5' DNA helicase activity"/>
    <property type="evidence" value="ECO:0007669"/>
    <property type="project" value="UniProtKB-EC"/>
</dbReference>